<sequence length="76" mass="8379">LLLLLRRRQISLTISPLESVDNKAHIRERREGPSPPPLFPVGPFTAAPYLDGQRRFEGLGEPPGVSESPPSRLTPP</sequence>
<reference evidence="2" key="1">
    <citation type="submission" date="2014-05" db="EMBL/GenBank/DDBJ databases">
        <title>The transcriptome of the halophilic microalga Tetraselmis sp. GSL018 isolated from the Great Salt Lake, Utah.</title>
        <authorList>
            <person name="Jinkerson R.E."/>
            <person name="D'Adamo S."/>
            <person name="Posewitz M.C."/>
        </authorList>
    </citation>
    <scope>NUCLEOTIDE SEQUENCE</scope>
    <source>
        <strain evidence="2">GSL018</strain>
    </source>
</reference>
<name>A0A061QTG5_9CHLO</name>
<gene>
    <name evidence="2" type="ORF">TSPGSL018_25433</name>
</gene>
<feature type="non-terminal residue" evidence="2">
    <location>
        <position position="76"/>
    </location>
</feature>
<feature type="region of interest" description="Disordered" evidence="1">
    <location>
        <begin position="52"/>
        <end position="76"/>
    </location>
</feature>
<evidence type="ECO:0000313" key="2">
    <source>
        <dbReference type="EMBL" id="JAC61720.1"/>
    </source>
</evidence>
<protein>
    <submittedName>
        <fullName evidence="2">Uncharacterized protein</fullName>
    </submittedName>
</protein>
<feature type="compositionally biased region" description="Low complexity" evidence="1">
    <location>
        <begin position="59"/>
        <end position="76"/>
    </location>
</feature>
<feature type="non-terminal residue" evidence="2">
    <location>
        <position position="1"/>
    </location>
</feature>
<evidence type="ECO:0000256" key="1">
    <source>
        <dbReference type="SAM" id="MobiDB-lite"/>
    </source>
</evidence>
<proteinExistence type="predicted"/>
<dbReference type="EMBL" id="GBEZ01025361">
    <property type="protein sequence ID" value="JAC61720.1"/>
    <property type="molecule type" value="Transcribed_RNA"/>
</dbReference>
<accession>A0A061QTG5</accession>
<organism evidence="2">
    <name type="scientific">Tetraselmis sp. GSL018</name>
    <dbReference type="NCBI Taxonomy" id="582737"/>
    <lineage>
        <taxon>Eukaryota</taxon>
        <taxon>Viridiplantae</taxon>
        <taxon>Chlorophyta</taxon>
        <taxon>core chlorophytes</taxon>
        <taxon>Chlorodendrophyceae</taxon>
        <taxon>Chlorodendrales</taxon>
        <taxon>Chlorodendraceae</taxon>
        <taxon>Tetraselmis</taxon>
    </lineage>
</organism>
<dbReference type="AlphaFoldDB" id="A0A061QTG5"/>